<dbReference type="Proteomes" id="UP000596004">
    <property type="component" value="Chromosome"/>
</dbReference>
<dbReference type="AlphaFoldDB" id="A0A7T9DJU6"/>
<feature type="transmembrane region" description="Helical" evidence="1">
    <location>
        <begin position="40"/>
        <end position="58"/>
    </location>
</feature>
<accession>A0A7T9DJU6</accession>
<gene>
    <name evidence="2" type="ORF">IPJ89_00275</name>
</gene>
<proteinExistence type="predicted"/>
<name>A0A7T9DJU6_9ARCH</name>
<keyword evidence="1" id="KW-0472">Membrane</keyword>
<keyword evidence="1" id="KW-0812">Transmembrane</keyword>
<reference evidence="2" key="1">
    <citation type="submission" date="2020-11" db="EMBL/GenBank/DDBJ databases">
        <title>Connecting structure to function with the recovery of over 1000 high-quality activated sludge metagenome-assembled genomes encoding full-length rRNA genes using long-read sequencing.</title>
        <authorList>
            <person name="Singleton C.M."/>
            <person name="Petriglieri F."/>
            <person name="Kristensen J.M."/>
            <person name="Kirkegaard R.H."/>
            <person name="Michaelsen T.Y."/>
            <person name="Andersen M.H."/>
            <person name="Karst S.M."/>
            <person name="Dueholm M.S."/>
            <person name="Nielsen P.H."/>
            <person name="Albertsen M."/>
        </authorList>
    </citation>
    <scope>NUCLEOTIDE SEQUENCE</scope>
    <source>
        <strain evidence="2">Fred_18-Q3-R57-64_BAT3C.431</strain>
    </source>
</reference>
<sequence length="426" mass="47754">MPLNNVAPAYAVVDVIGMEKGLAGVDDRAFARVGGGMHQWVLIALIIVAFGYMIFFYSPASPPGGAQSNLSSISSPSFPVASSPANNSFGLAGSSNGSLLTNFEYIDGLNSDLNLFDSWTVLNYIFANLPDRVVVYPTENYFYFRFTAHGYNVKGSFSLFAKDRDTGHFGMGYIVYDENPALELGSERIGNGAEYTDANGVFVKKISDFEYDVTVENKTVKFILNDVGLAPPHSFGLLPEEKYIGTTFDESGLNFFLLYNQKTNRVYWVLDEDVFVPEQFHQYLPEKKLIRGNRTDLVFFHDVENKRKLLVGAKGENVLANNWYDGPFDQMPDNYVKTGKINYDDVVRAYYATGRVDEYLGYTDNPGARIAVAPYTVYFSPDDFSFIGNCMVADKNMPDLGEKYACMTVQQYNVPYDRMQQFLPVE</sequence>
<evidence type="ECO:0000313" key="2">
    <source>
        <dbReference type="EMBL" id="QQR92669.1"/>
    </source>
</evidence>
<keyword evidence="1" id="KW-1133">Transmembrane helix</keyword>
<protein>
    <submittedName>
        <fullName evidence="2">Uncharacterized protein</fullName>
    </submittedName>
</protein>
<evidence type="ECO:0000256" key="1">
    <source>
        <dbReference type="SAM" id="Phobius"/>
    </source>
</evidence>
<organism evidence="2">
    <name type="scientific">Candidatus Iainarchaeum sp</name>
    <dbReference type="NCBI Taxonomy" id="3101447"/>
    <lineage>
        <taxon>Archaea</taxon>
        <taxon>Candidatus Iainarchaeota</taxon>
        <taxon>Candidatus Iainarchaeia</taxon>
        <taxon>Candidatus Iainarchaeales</taxon>
        <taxon>Candidatus Iainarchaeaceae</taxon>
        <taxon>Candidatus Iainarchaeum</taxon>
    </lineage>
</organism>
<dbReference type="EMBL" id="CP064981">
    <property type="protein sequence ID" value="QQR92669.1"/>
    <property type="molecule type" value="Genomic_DNA"/>
</dbReference>